<evidence type="ECO:0000313" key="4">
    <source>
        <dbReference type="Proteomes" id="UP001604277"/>
    </source>
</evidence>
<dbReference type="AlphaFoldDB" id="A0ABD1S094"/>
<reference evidence="4" key="1">
    <citation type="submission" date="2024-07" db="EMBL/GenBank/DDBJ databases">
        <title>Two chromosome-level genome assemblies of Korean endemic species Abeliophyllum distichum and Forsythia ovata (Oleaceae).</title>
        <authorList>
            <person name="Jang H."/>
        </authorList>
    </citation>
    <scope>NUCLEOTIDE SEQUENCE [LARGE SCALE GENOMIC DNA]</scope>
</reference>
<name>A0ABD1S094_9LAMI</name>
<evidence type="ECO:0000313" key="3">
    <source>
        <dbReference type="EMBL" id="KAL2493634.1"/>
    </source>
</evidence>
<dbReference type="PANTHER" id="PTHR10566:SF113">
    <property type="entry name" value="PROTEIN ACTIVITY OF BC1 COMPLEX KINASE 7, CHLOROPLASTIC"/>
    <property type="match status" value="1"/>
</dbReference>
<organism evidence="3 4">
    <name type="scientific">Forsythia ovata</name>
    <dbReference type="NCBI Taxonomy" id="205694"/>
    <lineage>
        <taxon>Eukaryota</taxon>
        <taxon>Viridiplantae</taxon>
        <taxon>Streptophyta</taxon>
        <taxon>Embryophyta</taxon>
        <taxon>Tracheophyta</taxon>
        <taxon>Spermatophyta</taxon>
        <taxon>Magnoliopsida</taxon>
        <taxon>eudicotyledons</taxon>
        <taxon>Gunneridae</taxon>
        <taxon>Pentapetalae</taxon>
        <taxon>asterids</taxon>
        <taxon>lamiids</taxon>
        <taxon>Lamiales</taxon>
        <taxon>Oleaceae</taxon>
        <taxon>Forsythieae</taxon>
        <taxon>Forsythia</taxon>
    </lineage>
</organism>
<feature type="domain" description="ABC1 atypical kinase-like" evidence="2">
    <location>
        <begin position="233"/>
        <end position="277"/>
    </location>
</feature>
<dbReference type="InterPro" id="IPR050154">
    <property type="entry name" value="UbiB_kinase"/>
</dbReference>
<dbReference type="EMBL" id="JBFOLJ010000011">
    <property type="protein sequence ID" value="KAL2493634.1"/>
    <property type="molecule type" value="Genomic_DNA"/>
</dbReference>
<keyword evidence="3" id="KW-0808">Transferase</keyword>
<evidence type="ECO:0000259" key="2">
    <source>
        <dbReference type="Pfam" id="PF03109"/>
    </source>
</evidence>
<evidence type="ECO:0000256" key="1">
    <source>
        <dbReference type="ARBA" id="ARBA00009670"/>
    </source>
</evidence>
<dbReference type="PANTHER" id="PTHR10566">
    <property type="entry name" value="CHAPERONE-ACTIVITY OF BC1 COMPLEX CABC1 -RELATED"/>
    <property type="match status" value="1"/>
</dbReference>
<proteinExistence type="inferred from homology"/>
<dbReference type="Proteomes" id="UP001604277">
    <property type="component" value="Unassembled WGS sequence"/>
</dbReference>
<protein>
    <submittedName>
        <fullName evidence="3">Protein kinase superfamily protein</fullName>
    </submittedName>
</protein>
<keyword evidence="4" id="KW-1185">Reference proteome</keyword>
<sequence>MGFLPGMAAILASQSCYCHNGELVNHGRTGDNLSFSGSVSSHNYLKFQKEACRMLKTTKIYRFQVEMQQTELPAKIGSNGWVIKMVPTSEVRKRMLMSKIFSKPVNMNKEKVNGVSLVKRDPVFSLSKELPPTEGVKVDEGFSWANENYNFIQRTMDVWSFVISLHLRVLLDNAKWTYIGGFTEEKKADRRQKTASWLRECILQLGPTFIKLGQLLSSRSDLFPREIVDELTKLQDRVPAFSPSKAKNLIERELGTPIKLLFKEFEDLPIAAASLGQNNALKDEVYKLKDQVAPVATVAKLANEKIRRKETEFEDLVHRYGEMNEKLLEVMSKKMDVKGRWDILDESLNNKFVSWWWAWRPARQTIRS</sequence>
<comment type="caution">
    <text evidence="3">The sequence shown here is derived from an EMBL/GenBank/DDBJ whole genome shotgun (WGS) entry which is preliminary data.</text>
</comment>
<dbReference type="InterPro" id="IPR004147">
    <property type="entry name" value="ABC1_dom"/>
</dbReference>
<accession>A0ABD1S094</accession>
<comment type="similarity">
    <text evidence="1">Belongs to the protein kinase superfamily. ADCK protein kinase family.</text>
</comment>
<dbReference type="GO" id="GO:0016301">
    <property type="term" value="F:kinase activity"/>
    <property type="evidence" value="ECO:0007669"/>
    <property type="project" value="UniProtKB-KW"/>
</dbReference>
<keyword evidence="3" id="KW-0418">Kinase</keyword>
<dbReference type="Pfam" id="PF03109">
    <property type="entry name" value="ABC1"/>
    <property type="match status" value="1"/>
</dbReference>
<gene>
    <name evidence="3" type="ORF">Fot_37391</name>
</gene>